<keyword evidence="6" id="KW-0378">Hydrolase</keyword>
<evidence type="ECO:0000256" key="3">
    <source>
        <dbReference type="PROSITE-ProRule" id="PRU00023"/>
    </source>
</evidence>
<feature type="domain" description="Peptidase S33 tripeptidyl aminopeptidase-like C-terminal" evidence="5">
    <location>
        <begin position="393"/>
        <end position="451"/>
    </location>
</feature>
<dbReference type="PANTHER" id="PTHR24171">
    <property type="entry name" value="ANKYRIN REPEAT DOMAIN-CONTAINING PROTEIN 39-RELATED"/>
    <property type="match status" value="1"/>
</dbReference>
<keyword evidence="7" id="KW-1185">Reference proteome</keyword>
<dbReference type="Proteomes" id="UP000533900">
    <property type="component" value="Unassembled WGS sequence"/>
</dbReference>
<evidence type="ECO:0000259" key="4">
    <source>
        <dbReference type="Pfam" id="PF00561"/>
    </source>
</evidence>
<dbReference type="SUPFAM" id="SSF53474">
    <property type="entry name" value="alpha/beta-Hydrolases"/>
    <property type="match status" value="1"/>
</dbReference>
<organism evidence="6 7">
    <name type="scientific">Winogradskyella flava</name>
    <dbReference type="NCBI Taxonomy" id="1884876"/>
    <lineage>
        <taxon>Bacteria</taxon>
        <taxon>Pseudomonadati</taxon>
        <taxon>Bacteroidota</taxon>
        <taxon>Flavobacteriia</taxon>
        <taxon>Flavobacteriales</taxon>
        <taxon>Flavobacteriaceae</taxon>
        <taxon>Winogradskyella</taxon>
    </lineage>
</organism>
<dbReference type="InterPro" id="IPR000073">
    <property type="entry name" value="AB_hydrolase_1"/>
</dbReference>
<name>A0A842ISE6_9FLAO</name>
<protein>
    <submittedName>
        <fullName evidence="6">Alpha/beta fold hydrolase</fullName>
    </submittedName>
</protein>
<dbReference type="InterPro" id="IPR036770">
    <property type="entry name" value="Ankyrin_rpt-contain_sf"/>
</dbReference>
<keyword evidence="1" id="KW-0677">Repeat</keyword>
<dbReference type="PROSITE" id="PS50297">
    <property type="entry name" value="ANK_REP_REGION"/>
    <property type="match status" value="2"/>
</dbReference>
<dbReference type="Pfam" id="PF12796">
    <property type="entry name" value="Ank_2"/>
    <property type="match status" value="1"/>
</dbReference>
<feature type="repeat" description="ANK" evidence="3">
    <location>
        <begin position="563"/>
        <end position="595"/>
    </location>
</feature>
<dbReference type="InterPro" id="IPR002110">
    <property type="entry name" value="Ankyrin_rpt"/>
</dbReference>
<dbReference type="SMART" id="SM00248">
    <property type="entry name" value="ANK"/>
    <property type="match status" value="3"/>
</dbReference>
<keyword evidence="2 3" id="KW-0040">ANK repeat</keyword>
<gene>
    <name evidence="6" type="ORF">H7F21_06490</name>
</gene>
<evidence type="ECO:0000259" key="5">
    <source>
        <dbReference type="Pfam" id="PF08386"/>
    </source>
</evidence>
<evidence type="ECO:0000256" key="1">
    <source>
        <dbReference type="ARBA" id="ARBA00022737"/>
    </source>
</evidence>
<dbReference type="PROSITE" id="PS50088">
    <property type="entry name" value="ANK_REPEAT"/>
    <property type="match status" value="2"/>
</dbReference>
<dbReference type="Pfam" id="PF00561">
    <property type="entry name" value="Abhydrolase_1"/>
    <property type="match status" value="1"/>
</dbReference>
<dbReference type="SUPFAM" id="SSF48403">
    <property type="entry name" value="Ankyrin repeat"/>
    <property type="match status" value="1"/>
</dbReference>
<dbReference type="RefSeq" id="WP_185788382.1">
    <property type="nucleotide sequence ID" value="NZ_JACLCP010000001.1"/>
</dbReference>
<dbReference type="InterPro" id="IPR013595">
    <property type="entry name" value="Pept_S33_TAP-like_C"/>
</dbReference>
<dbReference type="Pfam" id="PF08386">
    <property type="entry name" value="Abhydrolase_4"/>
    <property type="match status" value="1"/>
</dbReference>
<dbReference type="GO" id="GO:0016787">
    <property type="term" value="F:hydrolase activity"/>
    <property type="evidence" value="ECO:0007669"/>
    <property type="project" value="UniProtKB-KW"/>
</dbReference>
<evidence type="ECO:0000313" key="6">
    <source>
        <dbReference type="EMBL" id="MBC2844736.1"/>
    </source>
</evidence>
<dbReference type="PRINTS" id="PR01415">
    <property type="entry name" value="ANKYRIN"/>
</dbReference>
<dbReference type="Gene3D" id="1.25.40.20">
    <property type="entry name" value="Ankyrin repeat-containing domain"/>
    <property type="match status" value="1"/>
</dbReference>
<dbReference type="Gene3D" id="3.40.50.1820">
    <property type="entry name" value="alpha/beta hydrolase"/>
    <property type="match status" value="1"/>
</dbReference>
<feature type="domain" description="AB hydrolase-1" evidence="4">
    <location>
        <begin position="84"/>
        <end position="237"/>
    </location>
</feature>
<evidence type="ECO:0000256" key="2">
    <source>
        <dbReference type="ARBA" id="ARBA00023043"/>
    </source>
</evidence>
<comment type="caution">
    <text evidence="6">The sequence shown here is derived from an EMBL/GenBank/DDBJ whole genome shotgun (WGS) entry which is preliminary data.</text>
</comment>
<dbReference type="InterPro" id="IPR029058">
    <property type="entry name" value="AB_hydrolase_fold"/>
</dbReference>
<reference evidence="6" key="1">
    <citation type="submission" date="2020-08" db="EMBL/GenBank/DDBJ databases">
        <title>Winogradskyella ouciana sp. nov., isolated from the hadal seawater of the Mariana Trench.</title>
        <authorList>
            <person name="He X."/>
        </authorList>
    </citation>
    <scope>NUCLEOTIDE SEQUENCE [LARGE SCALE GENOMIC DNA]</scope>
    <source>
        <strain evidence="6">KCTC 52348</strain>
    </source>
</reference>
<accession>A0A842ISE6</accession>
<evidence type="ECO:0000313" key="7">
    <source>
        <dbReference type="Proteomes" id="UP000533900"/>
    </source>
</evidence>
<dbReference type="AlphaFoldDB" id="A0A842ISE6"/>
<sequence length="617" mass="69237">MKSIKLLLIIFVCLFGIYSLEAQDDKKRYDISSEQKIITSEAGETIQVESGMFNIPESRKKDKGRTISIAYYRIKSKSKIPATPIFILAGGPGSSYLNLLHKEKYFNEVTFLSQFSDVVIFDQRGAGNSIPNLKCEGKAWIPLEDEINEANLKETLVNSSNDCIKFWESEGVNLSAYNTDENASDINDLRKALGYDKIIFSGGSYGSHLGLHTIRKYPQIIERAIFFGIEGPNHTWDVPNYLLNTLNRIATDIETNSSLQNDIPKGGLILALEEIVSRFESSSEKVTLTKGDQNLDALVNKMIIQKVASYKAGKRSDPLAWPHLIIDMYNGDYDIPAKASVGMHRISAPNAMKYAMDFSSGISEERKLQITSDKANMILGDLNLDYNILAEVWNVNDLGNAYRENITTDVPILLVHGNWDTSTPIENAYNILPTLKNGHLIEVEKGTHNVLYECYRLIEEFPDMIAQFIKGERVSFPKRLKLPAIEYPEPISEVQEQLWDACKVGDIEAVMIAVKNGADINALDQRGSKSGRRPLNWAAYYGHLDIINWLVLNEADINNQNNTGFTALHHAVETNNESAVKLLLELGADRNLKNKRSKTPLDIAQENDQQNIISILK</sequence>
<feature type="repeat" description="ANK" evidence="3">
    <location>
        <begin position="530"/>
        <end position="562"/>
    </location>
</feature>
<dbReference type="EMBL" id="JACLCP010000001">
    <property type="protein sequence ID" value="MBC2844736.1"/>
    <property type="molecule type" value="Genomic_DNA"/>
</dbReference>
<proteinExistence type="predicted"/>